<dbReference type="InterPro" id="IPR029058">
    <property type="entry name" value="AB_hydrolase_fold"/>
</dbReference>
<name>A0AAP0AVA5_9ASPA</name>
<gene>
    <name evidence="1" type="primary">LIP2</name>
    <name evidence="1" type="ORF">KSP39_PZI023197</name>
</gene>
<comment type="caution">
    <text evidence="1">The sequence shown here is derived from an EMBL/GenBank/DDBJ whole genome shotgun (WGS) entry which is preliminary data.</text>
</comment>
<dbReference type="AlphaFoldDB" id="A0AAP0AVA5"/>
<evidence type="ECO:0000313" key="1">
    <source>
        <dbReference type="EMBL" id="KAK8916118.1"/>
    </source>
</evidence>
<dbReference type="Gene3D" id="3.40.50.1820">
    <property type="entry name" value="alpha/beta hydrolase"/>
    <property type="match status" value="1"/>
</dbReference>
<evidence type="ECO:0000313" key="2">
    <source>
        <dbReference type="Proteomes" id="UP001418222"/>
    </source>
</evidence>
<proteinExistence type="predicted"/>
<dbReference type="EMBL" id="JBBWWQ010000020">
    <property type="protein sequence ID" value="KAK8916118.1"/>
    <property type="molecule type" value="Genomic_DNA"/>
</dbReference>
<protein>
    <submittedName>
        <fullName evidence="1">Triacylglycerol lipase 2</fullName>
    </submittedName>
</protein>
<keyword evidence="2" id="KW-1185">Reference proteome</keyword>
<dbReference type="SUPFAM" id="SSF53474">
    <property type="entry name" value="alpha/beta-Hydrolases"/>
    <property type="match status" value="1"/>
</dbReference>
<sequence>MEMAKCLNKLCSYPGVNCYNLITAFTGNNCCLNASTVELFLKYEPQPTSTKNMIHLAQTFRDGILRKYNYGSGGANTEKYGQSTPPLYNLSNIPNSLPMYLSYGGRDSLSDSKDVGHLLEDLKLHDSDKLSVHYVENYAHADFVMGITAKQMVYDSMTAFFRNQH</sequence>
<reference evidence="1 2" key="1">
    <citation type="journal article" date="2022" name="Nat. Plants">
        <title>Genomes of leafy and leafless Platanthera orchids illuminate the evolution of mycoheterotrophy.</title>
        <authorList>
            <person name="Li M.H."/>
            <person name="Liu K.W."/>
            <person name="Li Z."/>
            <person name="Lu H.C."/>
            <person name="Ye Q.L."/>
            <person name="Zhang D."/>
            <person name="Wang J.Y."/>
            <person name="Li Y.F."/>
            <person name="Zhong Z.M."/>
            <person name="Liu X."/>
            <person name="Yu X."/>
            <person name="Liu D.K."/>
            <person name="Tu X.D."/>
            <person name="Liu B."/>
            <person name="Hao Y."/>
            <person name="Liao X.Y."/>
            <person name="Jiang Y.T."/>
            <person name="Sun W.H."/>
            <person name="Chen J."/>
            <person name="Chen Y.Q."/>
            <person name="Ai Y."/>
            <person name="Zhai J.W."/>
            <person name="Wu S.S."/>
            <person name="Zhou Z."/>
            <person name="Hsiao Y.Y."/>
            <person name="Wu W.L."/>
            <person name="Chen Y.Y."/>
            <person name="Lin Y.F."/>
            <person name="Hsu J.L."/>
            <person name="Li C.Y."/>
            <person name="Wang Z.W."/>
            <person name="Zhao X."/>
            <person name="Zhong W.Y."/>
            <person name="Ma X.K."/>
            <person name="Ma L."/>
            <person name="Huang J."/>
            <person name="Chen G.Z."/>
            <person name="Huang M.Z."/>
            <person name="Huang L."/>
            <person name="Peng D.H."/>
            <person name="Luo Y.B."/>
            <person name="Zou S.Q."/>
            <person name="Chen S.P."/>
            <person name="Lan S."/>
            <person name="Tsai W.C."/>
            <person name="Van de Peer Y."/>
            <person name="Liu Z.J."/>
        </authorList>
    </citation>
    <scope>NUCLEOTIDE SEQUENCE [LARGE SCALE GENOMIC DNA]</scope>
    <source>
        <strain evidence="1">Lor287</strain>
    </source>
</reference>
<dbReference type="PANTHER" id="PTHR11005">
    <property type="entry name" value="LYSOSOMAL ACID LIPASE-RELATED"/>
    <property type="match status" value="1"/>
</dbReference>
<dbReference type="Proteomes" id="UP001418222">
    <property type="component" value="Unassembled WGS sequence"/>
</dbReference>
<accession>A0AAP0AVA5</accession>
<organism evidence="1 2">
    <name type="scientific">Platanthera zijinensis</name>
    <dbReference type="NCBI Taxonomy" id="2320716"/>
    <lineage>
        <taxon>Eukaryota</taxon>
        <taxon>Viridiplantae</taxon>
        <taxon>Streptophyta</taxon>
        <taxon>Embryophyta</taxon>
        <taxon>Tracheophyta</taxon>
        <taxon>Spermatophyta</taxon>
        <taxon>Magnoliopsida</taxon>
        <taxon>Liliopsida</taxon>
        <taxon>Asparagales</taxon>
        <taxon>Orchidaceae</taxon>
        <taxon>Orchidoideae</taxon>
        <taxon>Orchideae</taxon>
        <taxon>Orchidinae</taxon>
        <taxon>Platanthera</taxon>
    </lineage>
</organism>